<keyword evidence="3" id="KW-0378">Hydrolase</keyword>
<organism evidence="6">
    <name type="scientific">termite gut metagenome</name>
    <dbReference type="NCBI Taxonomy" id="433724"/>
    <lineage>
        <taxon>unclassified sequences</taxon>
        <taxon>metagenomes</taxon>
        <taxon>organismal metagenomes</taxon>
    </lineage>
</organism>
<evidence type="ECO:0000256" key="2">
    <source>
        <dbReference type="ARBA" id="ARBA00012652"/>
    </source>
</evidence>
<feature type="domain" description="Alpha-L-rhamnosidase six-hairpin glycosidase" evidence="4">
    <location>
        <begin position="607"/>
        <end position="786"/>
    </location>
</feature>
<evidence type="ECO:0000259" key="4">
    <source>
        <dbReference type="Pfam" id="PF17389"/>
    </source>
</evidence>
<dbReference type="EC" id="3.2.1.40" evidence="2"/>
<gene>
    <name evidence="6" type="ORF">EZS27_015813</name>
</gene>
<sequence length="893" mass="99916">MRILSINIVLLLIVRLCAAQTPSHLTTDLLEHTGRVFLDGYPANVSLAELGNTIERYQLVEIHSAQPMLGWVMNSNRPNTLQTAYRILLASSPEILVRDEADMWDSGRTESDNSTAVRYNGKALQPATVYYWKIKTWDNHGAESRFSQVKSFITAKALDGATALYPSQVSDEFPVTIKPLGKGHSFIDFGKASFGRLKLTLTSGNETDTVTVRLGECAKDGQVDRNPGASIRYAEYKLPLMAGTHTYALKIRPDKRNTGPGSIKMPEYTGEVLPFRYCEIENYATTLNSTNIVRQTVHYPFNETASAFHSSDSVLNQVWELCKYSVKATSFSTPYPDGDRERVPYEADQLISQLCHYSADKEYAIGRYSHEYLIDHSTWPTEWLMQSILMAWNDYMYTGNTVSLQKYYDALKNKTLIALKESNGLISTRTGKKIAGDMSDIVDWPHSTPSLHVPCVHITNPIDLPTAKFKTGDEVTWKNSDFNDSDWSEIRTTKQWESQGYDGYDGYAWYRIHFVLPEKPVLKDSVLINLGQIDDAEETYLNGVRVGKTGSFPSDEGGFFSRYNIPRTYKISANDPAIRWGKENVLAVRVYDDSKGGGIMGLGVNKWGETDGYVFTDYNTVVNAYHYHALRLMSVLAGALGKTQEQAQLSKDAQQVKNQMNKLLLNPQTGLYRDGIGTDHSSLHANMYPLAFGMVPEKNKQKVIDFIHSRGLACSVYGAQALVDAIYNANDAAYGLKILSSTDERSWYNMIRAGSTISLEAWDNKYKSDQDWNHIWGAAAGNLITRKLMGIEPIEPGFGKIRIKPQPATLKQAAIKAPSIRGDIYVSFDNQPGERFTLEVEIPANSASEVWLPKLSAKYRLTVDNITQRGTVDGEFVKVEIGSGKHSLVILTD</sequence>
<comment type="catalytic activity">
    <reaction evidence="1">
        <text>Hydrolysis of terminal non-reducing alpha-L-rhamnose residues in alpha-L-rhamnosides.</text>
        <dbReference type="EC" id="3.2.1.40"/>
    </reaction>
</comment>
<dbReference type="InterPro" id="IPR013783">
    <property type="entry name" value="Ig-like_fold"/>
</dbReference>
<reference evidence="6" key="1">
    <citation type="submission" date="2019-03" db="EMBL/GenBank/DDBJ databases">
        <title>Single cell metagenomics reveals metabolic interactions within the superorganism composed of flagellate Streblomastix strix and complex community of Bacteroidetes bacteria on its surface.</title>
        <authorList>
            <person name="Treitli S.C."/>
            <person name="Kolisko M."/>
            <person name="Husnik F."/>
            <person name="Keeling P."/>
            <person name="Hampl V."/>
        </authorList>
    </citation>
    <scope>NUCLEOTIDE SEQUENCE</scope>
    <source>
        <strain evidence="6">STM</strain>
    </source>
</reference>
<dbReference type="InterPro" id="IPR035396">
    <property type="entry name" value="Bac_rhamnosid6H"/>
</dbReference>
<feature type="domain" description="Alpha-L-rhamnosidase six-hairpin glycosidase" evidence="4">
    <location>
        <begin position="304"/>
        <end position="445"/>
    </location>
</feature>
<feature type="domain" description="Alpha-L-rhamnosidase C-terminal" evidence="5">
    <location>
        <begin position="790"/>
        <end position="857"/>
    </location>
</feature>
<dbReference type="Gene3D" id="2.60.120.260">
    <property type="entry name" value="Galactose-binding domain-like"/>
    <property type="match status" value="1"/>
</dbReference>
<dbReference type="GO" id="GO:0005975">
    <property type="term" value="P:carbohydrate metabolic process"/>
    <property type="evidence" value="ECO:0007669"/>
    <property type="project" value="InterPro"/>
</dbReference>
<dbReference type="InterPro" id="IPR016007">
    <property type="entry name" value="Alpha_rhamnosid"/>
</dbReference>
<dbReference type="SUPFAM" id="SSF48208">
    <property type="entry name" value="Six-hairpin glycosidases"/>
    <property type="match status" value="1"/>
</dbReference>
<accession>A0A5J4RPZ3</accession>
<dbReference type="Gene3D" id="2.60.40.10">
    <property type="entry name" value="Immunoglobulins"/>
    <property type="match status" value="1"/>
</dbReference>
<dbReference type="InterPro" id="IPR012341">
    <property type="entry name" value="6hp_glycosidase-like_sf"/>
</dbReference>
<dbReference type="Pfam" id="PF17390">
    <property type="entry name" value="Bac_rhamnosid_C"/>
    <property type="match status" value="1"/>
</dbReference>
<dbReference type="PANTHER" id="PTHR33307">
    <property type="entry name" value="ALPHA-RHAMNOSIDASE (EUROFUNG)"/>
    <property type="match status" value="1"/>
</dbReference>
<dbReference type="EMBL" id="SNRY01000838">
    <property type="protein sequence ID" value="KAA6335997.1"/>
    <property type="molecule type" value="Genomic_DNA"/>
</dbReference>
<dbReference type="InterPro" id="IPR008928">
    <property type="entry name" value="6-hairpin_glycosidase_sf"/>
</dbReference>
<dbReference type="GO" id="GO:0030596">
    <property type="term" value="F:alpha-L-rhamnosidase activity"/>
    <property type="evidence" value="ECO:0007669"/>
    <property type="project" value="UniProtKB-EC"/>
</dbReference>
<protein>
    <recommendedName>
        <fullName evidence="2">alpha-L-rhamnosidase</fullName>
        <ecNumber evidence="2">3.2.1.40</ecNumber>
    </recommendedName>
</protein>
<evidence type="ECO:0000313" key="6">
    <source>
        <dbReference type="EMBL" id="KAA6335997.1"/>
    </source>
</evidence>
<name>A0A5J4RPZ3_9ZZZZ</name>
<dbReference type="InterPro" id="IPR008979">
    <property type="entry name" value="Galactose-bd-like_sf"/>
</dbReference>
<dbReference type="AlphaFoldDB" id="A0A5J4RPZ3"/>
<comment type="caution">
    <text evidence="6">The sequence shown here is derived from an EMBL/GenBank/DDBJ whole genome shotgun (WGS) entry which is preliminary data.</text>
</comment>
<evidence type="ECO:0000256" key="3">
    <source>
        <dbReference type="ARBA" id="ARBA00022801"/>
    </source>
</evidence>
<dbReference type="Pfam" id="PF17389">
    <property type="entry name" value="Bac_rhamnosid6H"/>
    <property type="match status" value="2"/>
</dbReference>
<dbReference type="Gene3D" id="1.50.10.10">
    <property type="match status" value="2"/>
</dbReference>
<dbReference type="SUPFAM" id="SSF49785">
    <property type="entry name" value="Galactose-binding domain-like"/>
    <property type="match status" value="1"/>
</dbReference>
<evidence type="ECO:0000259" key="5">
    <source>
        <dbReference type="Pfam" id="PF17390"/>
    </source>
</evidence>
<dbReference type="PANTHER" id="PTHR33307:SF6">
    <property type="entry name" value="ALPHA-RHAMNOSIDASE (EUROFUNG)-RELATED"/>
    <property type="match status" value="1"/>
</dbReference>
<dbReference type="Gene3D" id="2.60.420.10">
    <property type="entry name" value="Maltose phosphorylase, domain 3"/>
    <property type="match status" value="1"/>
</dbReference>
<proteinExistence type="predicted"/>
<dbReference type="InterPro" id="IPR035398">
    <property type="entry name" value="Bac_rhamnosid_C"/>
</dbReference>
<evidence type="ECO:0000256" key="1">
    <source>
        <dbReference type="ARBA" id="ARBA00001445"/>
    </source>
</evidence>
<dbReference type="Pfam" id="PF25788">
    <property type="entry name" value="Ig_Rha78A_N"/>
    <property type="match status" value="1"/>
</dbReference>